<feature type="domain" description="Cyclic nucleotide-binding" evidence="2">
    <location>
        <begin position="7"/>
        <end position="63"/>
    </location>
</feature>
<dbReference type="OrthoDB" id="2021138at2759"/>
<dbReference type="InterPro" id="IPR000595">
    <property type="entry name" value="cNMP-bd_dom"/>
</dbReference>
<dbReference type="STRING" id="188477.A0A3S1I368"/>
<dbReference type="PANTHER" id="PTHR23011">
    <property type="entry name" value="CYCLIC NUCLEOTIDE-BINDING DOMAIN CONTAINING PROTEIN"/>
    <property type="match status" value="1"/>
</dbReference>
<comment type="caution">
    <text evidence="3">The sequence shown here is derived from an EMBL/GenBank/DDBJ whole genome shotgun (WGS) entry which is preliminary data.</text>
</comment>
<dbReference type="Proteomes" id="UP000271974">
    <property type="component" value="Unassembled WGS sequence"/>
</dbReference>
<evidence type="ECO:0000256" key="1">
    <source>
        <dbReference type="SAM" id="MobiDB-lite"/>
    </source>
</evidence>
<organism evidence="3 4">
    <name type="scientific">Elysia chlorotica</name>
    <name type="common">Eastern emerald elysia</name>
    <name type="synonym">Sea slug</name>
    <dbReference type="NCBI Taxonomy" id="188477"/>
    <lineage>
        <taxon>Eukaryota</taxon>
        <taxon>Metazoa</taxon>
        <taxon>Spiralia</taxon>
        <taxon>Lophotrochozoa</taxon>
        <taxon>Mollusca</taxon>
        <taxon>Gastropoda</taxon>
        <taxon>Heterobranchia</taxon>
        <taxon>Euthyneura</taxon>
        <taxon>Panpulmonata</taxon>
        <taxon>Sacoglossa</taxon>
        <taxon>Placobranchoidea</taxon>
        <taxon>Plakobranchidae</taxon>
        <taxon>Elysia</taxon>
    </lineage>
</organism>
<evidence type="ECO:0000259" key="2">
    <source>
        <dbReference type="PROSITE" id="PS50042"/>
    </source>
</evidence>
<feature type="compositionally biased region" description="Basic and acidic residues" evidence="1">
    <location>
        <begin position="444"/>
        <end position="453"/>
    </location>
</feature>
<dbReference type="SUPFAM" id="SSF51206">
    <property type="entry name" value="cAMP-binding domain-like"/>
    <property type="match status" value="2"/>
</dbReference>
<dbReference type="AlphaFoldDB" id="A0A3S1I368"/>
<feature type="region of interest" description="Disordered" evidence="1">
    <location>
        <begin position="386"/>
        <end position="498"/>
    </location>
</feature>
<proteinExistence type="predicted"/>
<dbReference type="Gene3D" id="2.60.120.10">
    <property type="entry name" value="Jelly Rolls"/>
    <property type="match status" value="2"/>
</dbReference>
<feature type="compositionally biased region" description="Low complexity" evidence="1">
    <location>
        <begin position="750"/>
        <end position="763"/>
    </location>
</feature>
<sequence length="763" mass="86541">LISPELGHSFGEAALLAEDKARNATVVADEPCDFLVIDQALFDRGLKAIQESEYAEICNFVESHIFFRHMSPKFKHLLELSLRREFYPFDSVIIRQGDPTTALYFILSGQANMFVEPNSYQKQYPHMWPFEAGIDLYSQEFEWLRESRKNAILRKYEDPAVWPTKSDYLVVKRTEGYAAAEKRMQCFNVYNMYPKFHEYLYSSPNKTKTKHAYIPHKKALLLPCALTYIFSENQTNSVYSKFIQEKLEMRTNSKQGKDVMFLNFLLCKMTEERLPSAKKLPPIKATKQLPTKEIQVQHLLERFKEGQVQLIEPIIPGALIYKEQMQEKARIRSNLRKRSTMGVSAMLREARRKMNRRQPRSRREIVESLREMMESDLVEYTKPAGVSVNASQLPSRSSPKPPSPDKKAPSRKGSIVENPLLKNVRFQEEEAAKSKSNNSSRRNSLKDDTRRGSDAGGTKTPNARRGSKENIDKLVSPSPRRQSKKKPALPPPEKSGSLVLPAIAEAPRELSNLTAASINKAARDQPGAQDTSRRSAADRGQAVGEESLGTEASAGSQSGSASSKLEYKRTEVPATSKSPTRLPPLAKPELKKPENVSPTKWQSALQFVNERISDRFTKQLLEHGPGFDDYETSDVSLNVLENRIRTFFTKQVQSRQDLNLPPLRRFKLDLEDADVNLPKPGGKVWIRKRLCRFANSEVKVKNHEHVRYHMVPELPQFDHVKKTKVIMHHLLSGKLAPGSNSQPGSPRKMAAAAFSSGNSFSKT</sequence>
<dbReference type="InterPro" id="IPR014710">
    <property type="entry name" value="RmlC-like_jellyroll"/>
</dbReference>
<accession>A0A3S1I368</accession>
<feature type="region of interest" description="Disordered" evidence="1">
    <location>
        <begin position="734"/>
        <end position="763"/>
    </location>
</feature>
<gene>
    <name evidence="3" type="ORF">EGW08_000876</name>
</gene>
<dbReference type="InterPro" id="IPR018490">
    <property type="entry name" value="cNMP-bd_dom_sf"/>
</dbReference>
<dbReference type="CDD" id="cd00038">
    <property type="entry name" value="CAP_ED"/>
    <property type="match status" value="1"/>
</dbReference>
<protein>
    <recommendedName>
        <fullName evidence="2">Cyclic nucleotide-binding domain-containing protein</fullName>
    </recommendedName>
</protein>
<feature type="region of interest" description="Disordered" evidence="1">
    <location>
        <begin position="520"/>
        <end position="598"/>
    </location>
</feature>
<dbReference type="PANTHER" id="PTHR23011:SF28">
    <property type="entry name" value="CYCLIC NUCLEOTIDE-BINDING DOMAIN CONTAINING PROTEIN"/>
    <property type="match status" value="1"/>
</dbReference>
<dbReference type="EMBL" id="RQTK01000013">
    <property type="protein sequence ID" value="RUS91359.1"/>
    <property type="molecule type" value="Genomic_DNA"/>
</dbReference>
<keyword evidence="4" id="KW-1185">Reference proteome</keyword>
<reference evidence="3 4" key="1">
    <citation type="submission" date="2019-01" db="EMBL/GenBank/DDBJ databases">
        <title>A draft genome assembly of the solar-powered sea slug Elysia chlorotica.</title>
        <authorList>
            <person name="Cai H."/>
            <person name="Li Q."/>
            <person name="Fang X."/>
            <person name="Li J."/>
            <person name="Curtis N.E."/>
            <person name="Altenburger A."/>
            <person name="Shibata T."/>
            <person name="Feng M."/>
            <person name="Maeda T."/>
            <person name="Schwartz J.A."/>
            <person name="Shigenobu S."/>
            <person name="Lundholm N."/>
            <person name="Nishiyama T."/>
            <person name="Yang H."/>
            <person name="Hasebe M."/>
            <person name="Li S."/>
            <person name="Pierce S.K."/>
            <person name="Wang J."/>
        </authorList>
    </citation>
    <scope>NUCLEOTIDE SEQUENCE [LARGE SCALE GENOMIC DNA]</scope>
    <source>
        <strain evidence="3">EC2010</strain>
        <tissue evidence="3">Whole organism of an adult</tissue>
    </source>
</reference>
<feature type="non-terminal residue" evidence="3">
    <location>
        <position position="1"/>
    </location>
</feature>
<feature type="compositionally biased region" description="Low complexity" evidence="1">
    <location>
        <begin position="552"/>
        <end position="563"/>
    </location>
</feature>
<name>A0A3S1I368_ELYCH</name>
<feature type="domain" description="Cyclic nucleotide-binding" evidence="2">
    <location>
        <begin position="66"/>
        <end position="116"/>
    </location>
</feature>
<evidence type="ECO:0000313" key="4">
    <source>
        <dbReference type="Proteomes" id="UP000271974"/>
    </source>
</evidence>
<dbReference type="PROSITE" id="PS50042">
    <property type="entry name" value="CNMP_BINDING_3"/>
    <property type="match status" value="2"/>
</dbReference>
<evidence type="ECO:0000313" key="3">
    <source>
        <dbReference type="EMBL" id="RUS91359.1"/>
    </source>
</evidence>